<dbReference type="Pfam" id="PF10067">
    <property type="entry name" value="DUF2306"/>
    <property type="match status" value="1"/>
</dbReference>
<keyword evidence="1" id="KW-1133">Transmembrane helix</keyword>
<evidence type="ECO:0000256" key="1">
    <source>
        <dbReference type="SAM" id="Phobius"/>
    </source>
</evidence>
<sequence>MNAIRHLAIGFGLVTLVVGFALIQGGILQDGYLAAYARQFQGMASGFQLNFGAFARAPVIVQIHAAAAISALVLGLIQMLAPKGTIPHRTLGYVWALLMVTTAATAIFIRQINPGGFSFIHIFVPLTFFGLFGVITHARALRADKHRNAVFGLFFGALIVPGLFAFMPGRLMFQMFFGG</sequence>
<keyword evidence="1" id="KW-0472">Membrane</keyword>
<organism evidence="2 3">
    <name type="scientific">Hyphobacterium lacteum</name>
    <dbReference type="NCBI Taxonomy" id="3116575"/>
    <lineage>
        <taxon>Bacteria</taxon>
        <taxon>Pseudomonadati</taxon>
        <taxon>Pseudomonadota</taxon>
        <taxon>Alphaproteobacteria</taxon>
        <taxon>Maricaulales</taxon>
        <taxon>Maricaulaceae</taxon>
        <taxon>Hyphobacterium</taxon>
    </lineage>
</organism>
<feature type="transmembrane region" description="Helical" evidence="1">
    <location>
        <begin position="59"/>
        <end position="81"/>
    </location>
</feature>
<keyword evidence="1" id="KW-0812">Transmembrane</keyword>
<comment type="caution">
    <text evidence="2">The sequence shown here is derived from an EMBL/GenBank/DDBJ whole genome shotgun (WGS) entry which is preliminary data.</text>
</comment>
<name>A0ABU7LSS3_9PROT</name>
<gene>
    <name evidence="2" type="ORF">V0U79_11105</name>
</gene>
<feature type="transmembrane region" description="Helical" evidence="1">
    <location>
        <begin position="93"/>
        <end position="112"/>
    </location>
</feature>
<feature type="transmembrane region" description="Helical" evidence="1">
    <location>
        <begin position="118"/>
        <end position="138"/>
    </location>
</feature>
<feature type="transmembrane region" description="Helical" evidence="1">
    <location>
        <begin position="150"/>
        <end position="173"/>
    </location>
</feature>
<accession>A0ABU7LSS3</accession>
<evidence type="ECO:0000313" key="2">
    <source>
        <dbReference type="EMBL" id="MEE2526920.1"/>
    </source>
</evidence>
<protein>
    <submittedName>
        <fullName evidence="2">DUF2306 domain-containing protein</fullName>
    </submittedName>
</protein>
<dbReference type="EMBL" id="JAZDRP010000007">
    <property type="protein sequence ID" value="MEE2526920.1"/>
    <property type="molecule type" value="Genomic_DNA"/>
</dbReference>
<feature type="transmembrane region" description="Helical" evidence="1">
    <location>
        <begin position="7"/>
        <end position="27"/>
    </location>
</feature>
<proteinExistence type="predicted"/>
<dbReference type="RefSeq" id="WP_330199584.1">
    <property type="nucleotide sequence ID" value="NZ_JAZDRP010000007.1"/>
</dbReference>
<dbReference type="Proteomes" id="UP001354971">
    <property type="component" value="Unassembled WGS sequence"/>
</dbReference>
<reference evidence="2 3" key="1">
    <citation type="submission" date="2024-01" db="EMBL/GenBank/DDBJ databases">
        <title>Hyphobacterium bacterium isolated from marine sediment.</title>
        <authorList>
            <person name="Zhao S."/>
        </authorList>
    </citation>
    <scope>NUCLEOTIDE SEQUENCE [LARGE SCALE GENOMIC DNA]</scope>
    <source>
        <strain evidence="3">HN65</strain>
    </source>
</reference>
<keyword evidence="3" id="KW-1185">Reference proteome</keyword>
<evidence type="ECO:0000313" key="3">
    <source>
        <dbReference type="Proteomes" id="UP001354971"/>
    </source>
</evidence>
<dbReference type="InterPro" id="IPR018750">
    <property type="entry name" value="DUF2306_membrane"/>
</dbReference>